<feature type="domain" description="Thioredoxin" evidence="4">
    <location>
        <begin position="32"/>
        <end position="123"/>
    </location>
</feature>
<dbReference type="CDD" id="cd02961">
    <property type="entry name" value="PDI_a_family"/>
    <property type="match status" value="1"/>
</dbReference>
<comment type="similarity">
    <text evidence="1">Belongs to the protein disulfide isomerase family.</text>
</comment>
<feature type="signal peptide" evidence="3">
    <location>
        <begin position="1"/>
        <end position="15"/>
    </location>
</feature>
<dbReference type="Gene3D" id="3.40.30.10">
    <property type="entry name" value="Glutaredoxin"/>
    <property type="match status" value="1"/>
</dbReference>
<feature type="chain" id="PRO_5043381311" description="Thioredoxin domain-containing protein" evidence="3">
    <location>
        <begin position="16"/>
        <end position="139"/>
    </location>
</feature>
<evidence type="ECO:0000259" key="4">
    <source>
        <dbReference type="Pfam" id="PF00085"/>
    </source>
</evidence>
<evidence type="ECO:0000256" key="1">
    <source>
        <dbReference type="ARBA" id="ARBA00006347"/>
    </source>
</evidence>
<dbReference type="AlphaFoldDB" id="A0AAU9I6R2"/>
<organism evidence="5 6">
    <name type="scientific">Blepharisma stoltei</name>
    <dbReference type="NCBI Taxonomy" id="1481888"/>
    <lineage>
        <taxon>Eukaryota</taxon>
        <taxon>Sar</taxon>
        <taxon>Alveolata</taxon>
        <taxon>Ciliophora</taxon>
        <taxon>Postciliodesmatophora</taxon>
        <taxon>Heterotrichea</taxon>
        <taxon>Heterotrichida</taxon>
        <taxon>Blepharismidae</taxon>
        <taxon>Blepharisma</taxon>
    </lineage>
</organism>
<proteinExistence type="inferred from homology"/>
<dbReference type="EMBL" id="CAJZBQ010000001">
    <property type="protein sequence ID" value="CAG9310141.1"/>
    <property type="molecule type" value="Genomic_DNA"/>
</dbReference>
<reference evidence="5" key="1">
    <citation type="submission" date="2021-09" db="EMBL/GenBank/DDBJ databases">
        <authorList>
            <consortium name="AG Swart"/>
            <person name="Singh M."/>
            <person name="Singh A."/>
            <person name="Seah K."/>
            <person name="Emmerich C."/>
        </authorList>
    </citation>
    <scope>NUCLEOTIDE SEQUENCE</scope>
    <source>
        <strain evidence="5">ATCC30299</strain>
    </source>
</reference>
<dbReference type="InterPro" id="IPR036249">
    <property type="entry name" value="Thioredoxin-like_sf"/>
</dbReference>
<sequence>MKFLVILGLLVLTYSFIKEKEVYDLMGPSIDDFQAKFRNETRVLAFYSPVNKKIKEFLTHYSEAAKKFMNDKTPVRLGKIDITNPSNKEYVKKYNIQSTPSIIYFLEDSDELRVYKDGKTYDDYIEVFTSKTQYKRIDL</sequence>
<keyword evidence="6" id="KW-1185">Reference proteome</keyword>
<comment type="caution">
    <text evidence="5">The sequence shown here is derived from an EMBL/GenBank/DDBJ whole genome shotgun (WGS) entry which is preliminary data.</text>
</comment>
<dbReference type="SUPFAM" id="SSF52833">
    <property type="entry name" value="Thioredoxin-like"/>
    <property type="match status" value="1"/>
</dbReference>
<evidence type="ECO:0000313" key="6">
    <source>
        <dbReference type="Proteomes" id="UP001162131"/>
    </source>
</evidence>
<accession>A0AAU9I6R2</accession>
<dbReference type="Proteomes" id="UP001162131">
    <property type="component" value="Unassembled WGS sequence"/>
</dbReference>
<protein>
    <recommendedName>
        <fullName evidence="4">Thioredoxin domain-containing protein</fullName>
    </recommendedName>
</protein>
<dbReference type="InterPro" id="IPR013766">
    <property type="entry name" value="Thioredoxin_domain"/>
</dbReference>
<name>A0AAU9I6R2_9CILI</name>
<gene>
    <name evidence="5" type="ORF">BSTOLATCC_MIC350</name>
</gene>
<dbReference type="GO" id="GO:0005783">
    <property type="term" value="C:endoplasmic reticulum"/>
    <property type="evidence" value="ECO:0007669"/>
    <property type="project" value="TreeGrafter"/>
</dbReference>
<keyword evidence="2 3" id="KW-0732">Signal</keyword>
<dbReference type="InterPro" id="IPR051063">
    <property type="entry name" value="PDI"/>
</dbReference>
<evidence type="ECO:0000256" key="2">
    <source>
        <dbReference type="ARBA" id="ARBA00022729"/>
    </source>
</evidence>
<dbReference type="PANTHER" id="PTHR45672:SF3">
    <property type="entry name" value="THIOREDOXIN DOMAIN-CONTAINING PROTEIN 5"/>
    <property type="match status" value="1"/>
</dbReference>
<dbReference type="GO" id="GO:0003756">
    <property type="term" value="F:protein disulfide isomerase activity"/>
    <property type="evidence" value="ECO:0007669"/>
    <property type="project" value="TreeGrafter"/>
</dbReference>
<dbReference type="PANTHER" id="PTHR45672">
    <property type="entry name" value="PROTEIN DISULFIDE-ISOMERASE C17H9.14C-RELATED"/>
    <property type="match status" value="1"/>
</dbReference>
<dbReference type="GO" id="GO:0006457">
    <property type="term" value="P:protein folding"/>
    <property type="evidence" value="ECO:0007669"/>
    <property type="project" value="TreeGrafter"/>
</dbReference>
<evidence type="ECO:0000313" key="5">
    <source>
        <dbReference type="EMBL" id="CAG9310141.1"/>
    </source>
</evidence>
<evidence type="ECO:0000256" key="3">
    <source>
        <dbReference type="SAM" id="SignalP"/>
    </source>
</evidence>
<dbReference type="Pfam" id="PF00085">
    <property type="entry name" value="Thioredoxin"/>
    <property type="match status" value="1"/>
</dbReference>